<dbReference type="InterPro" id="IPR058533">
    <property type="entry name" value="Cation_efflux_TM"/>
</dbReference>
<protein>
    <submittedName>
        <fullName evidence="10">Cation transporter</fullName>
    </submittedName>
</protein>
<feature type="transmembrane region" description="Helical" evidence="7">
    <location>
        <begin position="96"/>
        <end position="114"/>
    </location>
</feature>
<comment type="subcellular location">
    <subcellularLocation>
        <location evidence="1">Membrane</location>
        <topology evidence="1">Multi-pass membrane protein</topology>
    </subcellularLocation>
</comment>
<dbReference type="FunFam" id="1.20.1510.10:FF:000006">
    <property type="entry name" value="Divalent cation efflux transporter"/>
    <property type="match status" value="1"/>
</dbReference>
<evidence type="ECO:0000259" key="9">
    <source>
        <dbReference type="Pfam" id="PF16916"/>
    </source>
</evidence>
<dbReference type="Gene3D" id="1.20.1510.10">
    <property type="entry name" value="Cation efflux protein transmembrane domain"/>
    <property type="match status" value="1"/>
</dbReference>
<name>A0A7X2TML7_9FIRM</name>
<evidence type="ECO:0000259" key="8">
    <source>
        <dbReference type="Pfam" id="PF01545"/>
    </source>
</evidence>
<feature type="domain" description="Cation efflux protein transmembrane" evidence="8">
    <location>
        <begin position="30"/>
        <end position="222"/>
    </location>
</feature>
<feature type="transmembrane region" description="Helical" evidence="7">
    <location>
        <begin position="196"/>
        <end position="214"/>
    </location>
</feature>
<keyword evidence="6 7" id="KW-0472">Membrane</keyword>
<keyword evidence="5 7" id="KW-1133">Transmembrane helix</keyword>
<evidence type="ECO:0000256" key="2">
    <source>
        <dbReference type="ARBA" id="ARBA00008114"/>
    </source>
</evidence>
<dbReference type="EMBL" id="VUMV01000002">
    <property type="protein sequence ID" value="MST81354.1"/>
    <property type="molecule type" value="Genomic_DNA"/>
</dbReference>
<comment type="similarity">
    <text evidence="2">Belongs to the cation diffusion facilitator (CDF) transporter (TC 2.A.4) family.</text>
</comment>
<dbReference type="PANTHER" id="PTHR43840:SF50">
    <property type="entry name" value="MANGANESE EFFLUX SYSTEM PROTEIN MNES"/>
    <property type="match status" value="1"/>
</dbReference>
<dbReference type="GO" id="GO:0016020">
    <property type="term" value="C:membrane"/>
    <property type="evidence" value="ECO:0007669"/>
    <property type="project" value="UniProtKB-SubCell"/>
</dbReference>
<evidence type="ECO:0000313" key="11">
    <source>
        <dbReference type="Proteomes" id="UP000466864"/>
    </source>
</evidence>
<keyword evidence="3" id="KW-0813">Transport</keyword>
<sequence length="395" mass="43208">MGKFLDKMIKNSSDVQDVRVRAAYGTAAGIVGIGTNLVLFAVKLVIGILLSSMAVTADAVNNLSDAVSSGISLVSARISEKPADQEHPFGHGRIEYIAAFIIAFAIVEVGISFFRESFQNILHPKNLGFSAVLMVLLVIAVLAKLWLYFFYNAIGKKISSTVLHATAMDSLFDCLTTSITIFSVAAERLLGIHVDGFAGIFVSLLIVWAGIGIVRDVLSPLLGQSEDPKLRDKIEELVSGQEKAEGTHDLIIHNYGPGKNFATIHMLLPKEMTVAEAHAIADAAENAVWKELGVMLVVHVDPSDVCDAETQKLRSQMERLIKLLDPDLEIHDFGSTVSDGKTHLQFELHVPYSYKKEQEKRVVSQCRGLLKELDPDCTCEIQIERGYMNETLGQG</sequence>
<dbReference type="SUPFAM" id="SSF161111">
    <property type="entry name" value="Cation efflux protein transmembrane domain-like"/>
    <property type="match status" value="1"/>
</dbReference>
<gene>
    <name evidence="10" type="ORF">FYJ60_03355</name>
</gene>
<dbReference type="Gene3D" id="3.30.70.1350">
    <property type="entry name" value="Cation efflux protein, cytoplasmic domain"/>
    <property type="match status" value="1"/>
</dbReference>
<dbReference type="SUPFAM" id="SSF160240">
    <property type="entry name" value="Cation efflux protein cytoplasmic domain-like"/>
    <property type="match status" value="1"/>
</dbReference>
<evidence type="ECO:0000256" key="5">
    <source>
        <dbReference type="ARBA" id="ARBA00022989"/>
    </source>
</evidence>
<dbReference type="RefSeq" id="WP_154457171.1">
    <property type="nucleotide sequence ID" value="NZ_VUMV01000002.1"/>
</dbReference>
<dbReference type="InterPro" id="IPR027470">
    <property type="entry name" value="Cation_efflux_CTD"/>
</dbReference>
<dbReference type="Pfam" id="PF16916">
    <property type="entry name" value="ZT_dimer"/>
    <property type="match status" value="1"/>
</dbReference>
<proteinExistence type="inferred from homology"/>
<evidence type="ECO:0000256" key="3">
    <source>
        <dbReference type="ARBA" id="ARBA00022448"/>
    </source>
</evidence>
<dbReference type="InterPro" id="IPR050291">
    <property type="entry name" value="CDF_Transporter"/>
</dbReference>
<comment type="caution">
    <text evidence="10">The sequence shown here is derived from an EMBL/GenBank/DDBJ whole genome shotgun (WGS) entry which is preliminary data.</text>
</comment>
<dbReference type="AlphaFoldDB" id="A0A7X2TML7"/>
<evidence type="ECO:0000256" key="6">
    <source>
        <dbReference type="ARBA" id="ARBA00023136"/>
    </source>
</evidence>
<feature type="transmembrane region" description="Helical" evidence="7">
    <location>
        <begin position="21"/>
        <end position="50"/>
    </location>
</feature>
<dbReference type="NCBIfam" id="TIGR01297">
    <property type="entry name" value="CDF"/>
    <property type="match status" value="1"/>
</dbReference>
<organism evidence="10 11">
    <name type="scientific">Bilifractor porci</name>
    <dbReference type="NCBI Taxonomy" id="2606636"/>
    <lineage>
        <taxon>Bacteria</taxon>
        <taxon>Bacillati</taxon>
        <taxon>Bacillota</taxon>
        <taxon>Clostridia</taxon>
        <taxon>Lachnospirales</taxon>
        <taxon>Lachnospiraceae</taxon>
        <taxon>Bilifractor</taxon>
    </lineage>
</organism>
<dbReference type="InterPro" id="IPR036837">
    <property type="entry name" value="Cation_efflux_CTD_sf"/>
</dbReference>
<reference evidence="10 11" key="1">
    <citation type="submission" date="2019-08" db="EMBL/GenBank/DDBJ databases">
        <title>In-depth cultivation of the pig gut microbiome towards novel bacterial diversity and tailored functional studies.</title>
        <authorList>
            <person name="Wylensek D."/>
            <person name="Hitch T.C.A."/>
            <person name="Clavel T."/>
        </authorList>
    </citation>
    <scope>NUCLEOTIDE SEQUENCE [LARGE SCALE GENOMIC DNA]</scope>
    <source>
        <strain evidence="10 11">Oil+RF-744-WCA-WT-13</strain>
    </source>
</reference>
<accession>A0A7X2TML7</accession>
<keyword evidence="11" id="KW-1185">Reference proteome</keyword>
<keyword evidence="4 7" id="KW-0812">Transmembrane</keyword>
<dbReference type="Proteomes" id="UP000466864">
    <property type="component" value="Unassembled WGS sequence"/>
</dbReference>
<dbReference type="InterPro" id="IPR002524">
    <property type="entry name" value="Cation_efflux"/>
</dbReference>
<evidence type="ECO:0000256" key="1">
    <source>
        <dbReference type="ARBA" id="ARBA00004141"/>
    </source>
</evidence>
<feature type="domain" description="Cation efflux protein cytoplasmic" evidence="9">
    <location>
        <begin position="229"/>
        <end position="302"/>
    </location>
</feature>
<dbReference type="GO" id="GO:0008324">
    <property type="term" value="F:monoatomic cation transmembrane transporter activity"/>
    <property type="evidence" value="ECO:0007669"/>
    <property type="project" value="InterPro"/>
</dbReference>
<dbReference type="Pfam" id="PF01545">
    <property type="entry name" value="Cation_efflux"/>
    <property type="match status" value="1"/>
</dbReference>
<feature type="transmembrane region" description="Helical" evidence="7">
    <location>
        <begin position="126"/>
        <end position="151"/>
    </location>
</feature>
<evidence type="ECO:0000256" key="4">
    <source>
        <dbReference type="ARBA" id="ARBA00022692"/>
    </source>
</evidence>
<dbReference type="InterPro" id="IPR027469">
    <property type="entry name" value="Cation_efflux_TMD_sf"/>
</dbReference>
<evidence type="ECO:0000313" key="10">
    <source>
        <dbReference type="EMBL" id="MST81354.1"/>
    </source>
</evidence>
<evidence type="ECO:0000256" key="7">
    <source>
        <dbReference type="SAM" id="Phobius"/>
    </source>
</evidence>
<dbReference type="PANTHER" id="PTHR43840">
    <property type="entry name" value="MITOCHONDRIAL METAL TRANSPORTER 1-RELATED"/>
    <property type="match status" value="1"/>
</dbReference>